<accession>A0A1Y5X9R6</accession>
<dbReference type="PROSITE" id="PS50837">
    <property type="entry name" value="NACHT"/>
    <property type="match status" value="1"/>
</dbReference>
<dbReference type="InterPro" id="IPR007111">
    <property type="entry name" value="NACHT_NTPase"/>
</dbReference>
<protein>
    <submittedName>
        <fullName evidence="4">NACHT domain-containing protein</fullName>
    </submittedName>
</protein>
<name>A0A1Y5X9R6_KIBAR</name>
<dbReference type="InterPro" id="IPR054547">
    <property type="entry name" value="NNH1"/>
</dbReference>
<evidence type="ECO:0000259" key="3">
    <source>
        <dbReference type="PROSITE" id="PS50837"/>
    </source>
</evidence>
<dbReference type="PANTHER" id="PTHR46844:SF1">
    <property type="entry name" value="SLR5058 PROTEIN"/>
    <property type="match status" value="1"/>
</dbReference>
<dbReference type="SUPFAM" id="SSF52047">
    <property type="entry name" value="RNI-like"/>
    <property type="match status" value="1"/>
</dbReference>
<dbReference type="Pfam" id="PF05729">
    <property type="entry name" value="NACHT"/>
    <property type="match status" value="1"/>
</dbReference>
<evidence type="ECO:0000313" key="5">
    <source>
        <dbReference type="Proteomes" id="UP000192674"/>
    </source>
</evidence>
<dbReference type="OrthoDB" id="135105at2"/>
<dbReference type="InterPro" id="IPR032675">
    <property type="entry name" value="LRR_dom_sf"/>
</dbReference>
<evidence type="ECO:0000256" key="2">
    <source>
        <dbReference type="ARBA" id="ARBA00022840"/>
    </source>
</evidence>
<dbReference type="GO" id="GO:0005524">
    <property type="term" value="F:ATP binding"/>
    <property type="evidence" value="ECO:0007669"/>
    <property type="project" value="UniProtKB-KW"/>
</dbReference>
<proteinExistence type="predicted"/>
<dbReference type="PANTHER" id="PTHR46844">
    <property type="entry name" value="SLR5058 PROTEIN"/>
    <property type="match status" value="1"/>
</dbReference>
<dbReference type="RefSeq" id="WP_143446194.1">
    <property type="nucleotide sequence ID" value="NZ_FWXV01000001.1"/>
</dbReference>
<evidence type="ECO:0000256" key="1">
    <source>
        <dbReference type="ARBA" id="ARBA00022741"/>
    </source>
</evidence>
<keyword evidence="1" id="KW-0547">Nucleotide-binding</keyword>
<feature type="domain" description="NACHT" evidence="3">
    <location>
        <begin position="298"/>
        <end position="625"/>
    </location>
</feature>
<dbReference type="Gene3D" id="3.40.50.300">
    <property type="entry name" value="P-loop containing nucleotide triphosphate hydrolases"/>
    <property type="match status" value="1"/>
</dbReference>
<gene>
    <name evidence="4" type="ORF">SAMN05661093_01876</name>
</gene>
<dbReference type="AlphaFoldDB" id="A0A1Y5X9R6"/>
<sequence length="1060" mass="117701">MALRGRQKDARVVRGSRLIGLEAAAVKVGQAVAQHAAREWLRRRRAAGERASSLAELAAAELSSPLSRGKLANALESIGLGAAEQLESFLAVEFRDLPDNEVAAAAAAAVEALQATDLSDEALFAADADPEILARGIRRTVPRGAGLSPAGVVLYERLLDQGCRYLVSVVRQLPAFQPRALTEVLDRLSTVVAQVTDILAHTPRTSLDAPRGTTHDEEFEAEYLRYLADRLDRLELLGLSMRNRPRLALSVAYLSLTVSERDSPAHSPDSLAKQWFGHGVDRDQTSTVRVEAAIGAARRTLVRGEAGSGKTTLLDWIAVTAARKGFTEALADWNGCVPFPIRLRRYVGADLPRPEQFLDHAASWLAGIMPEGWVHRCLRSGHALVLVDGVDEVPPRQRIAVRSWLGELVAVYPDIRVVVTARPAAAEERWLAEEDFSSVMLEQMSASDVRLFLSRWHEAAAESLPRDPAEAQRRLLAQLDARPHLRQLAANPLLCAMLCALNLAHTAELPRNRMELYQAAIAMLVDLRDAERQISGLLDVREKTVLLRDLAWRLTLGSRTELSRAKALDHVTRKLPAMPNVDAPPADVLDHLLERSGVIREPVPGRVDFVHRTFQEYLAASEATEEDHIDTLAGHAHVDAWRETIVMACGHAKRSQVRDLLTALLDRAENERRHARHLRLLAAGCLETITDIDPDVRQRVDNMINECLVPPRGIREARSLSAMGHRVLRYLPGTLDELSEAAAAATVRATALTCNSEALTRLVGYAADKRSVVQQELLDAWQYFDPARYAEEVLARVTFDGKRVEIRNRHALPYLDRLPEDVQLSIRLREHDKVTDLAFIADLRRPITDFWAHGCSGPIDLRPLAQSPALQTILLSGAHRYTGVSALRRLPKLDYLVLYQTSERSDIRFLEHHPDLRVLALNNLRNVRNFEGLKAIRDLEVLALYAIPHLSSAAPILQHRHLEVLHLQDCPIDDLIDQIADAFPELEDLRLRSMPNVVDLAQLSALKLKGLSLTGSPARDLRPLAGMRTLRVLVLTKGAESEYQGLDELPAQVRVSYLDY</sequence>
<keyword evidence="5" id="KW-1185">Reference proteome</keyword>
<dbReference type="InterPro" id="IPR027417">
    <property type="entry name" value="P-loop_NTPase"/>
</dbReference>
<evidence type="ECO:0000313" key="4">
    <source>
        <dbReference type="EMBL" id="SMC74693.1"/>
    </source>
</evidence>
<dbReference type="Gene3D" id="3.80.10.10">
    <property type="entry name" value="Ribonuclease Inhibitor"/>
    <property type="match status" value="1"/>
</dbReference>
<dbReference type="Pfam" id="PF22733">
    <property type="entry name" value="NNH1"/>
    <property type="match status" value="1"/>
</dbReference>
<dbReference type="SUPFAM" id="SSF52540">
    <property type="entry name" value="P-loop containing nucleoside triphosphate hydrolases"/>
    <property type="match status" value="1"/>
</dbReference>
<keyword evidence="2" id="KW-0067">ATP-binding</keyword>
<organism evidence="4 5">
    <name type="scientific">Kibdelosporangium aridum</name>
    <dbReference type="NCBI Taxonomy" id="2030"/>
    <lineage>
        <taxon>Bacteria</taxon>
        <taxon>Bacillati</taxon>
        <taxon>Actinomycetota</taxon>
        <taxon>Actinomycetes</taxon>
        <taxon>Pseudonocardiales</taxon>
        <taxon>Pseudonocardiaceae</taxon>
        <taxon>Kibdelosporangium</taxon>
    </lineage>
</organism>
<dbReference type="EMBL" id="FWXV01000001">
    <property type="protein sequence ID" value="SMC74693.1"/>
    <property type="molecule type" value="Genomic_DNA"/>
</dbReference>
<reference evidence="4 5" key="1">
    <citation type="submission" date="2017-04" db="EMBL/GenBank/DDBJ databases">
        <authorList>
            <person name="Afonso C.L."/>
            <person name="Miller P.J."/>
            <person name="Scott M.A."/>
            <person name="Spackman E."/>
            <person name="Goraichik I."/>
            <person name="Dimitrov K.M."/>
            <person name="Suarez D.L."/>
            <person name="Swayne D.E."/>
        </authorList>
    </citation>
    <scope>NUCLEOTIDE SEQUENCE [LARGE SCALE GENOMIC DNA]</scope>
    <source>
        <strain evidence="4 5">DSM 43828</strain>
    </source>
</reference>
<dbReference type="Proteomes" id="UP000192674">
    <property type="component" value="Unassembled WGS sequence"/>
</dbReference>